<sequence length="222" mass="24958">MANIRISVNGLAEFMKAGASRQRAMLRNYKFQFDANGHKRPQIVRYSEARAAIKKFHESGNDMGLLISAAVKLQKKEAAEPDRDSSRLRDNIRAIESYATHFGNSKFQIIDSPKPVYTHGTVDVTATPDLYVDDQGTPKIVKLHFSRTEPDQDHINIVLKVMHEAVTSCGINVHPRDVIYLDIARNRHYTGAKLNKRLKSDIDAACDTIADIWPKITQTTGN</sequence>
<dbReference type="RefSeq" id="WP_263370773.1">
    <property type="nucleotide sequence ID" value="NZ_JAGSYD010000002.1"/>
</dbReference>
<evidence type="ECO:0000313" key="1">
    <source>
        <dbReference type="EMBL" id="MFC6647321.1"/>
    </source>
</evidence>
<keyword evidence="2" id="KW-1185">Reference proteome</keyword>
<evidence type="ECO:0000313" key="2">
    <source>
        <dbReference type="Proteomes" id="UP001596391"/>
    </source>
</evidence>
<dbReference type="Proteomes" id="UP001596391">
    <property type="component" value="Unassembled WGS sequence"/>
</dbReference>
<organism evidence="1 2">
    <name type="scientific">Granulicella cerasi</name>
    <dbReference type="NCBI Taxonomy" id="741063"/>
    <lineage>
        <taxon>Bacteria</taxon>
        <taxon>Pseudomonadati</taxon>
        <taxon>Acidobacteriota</taxon>
        <taxon>Terriglobia</taxon>
        <taxon>Terriglobales</taxon>
        <taxon>Acidobacteriaceae</taxon>
        <taxon>Granulicella</taxon>
    </lineage>
</organism>
<reference evidence="2" key="1">
    <citation type="journal article" date="2019" name="Int. J. Syst. Evol. Microbiol.">
        <title>The Global Catalogue of Microorganisms (GCM) 10K type strain sequencing project: providing services to taxonomists for standard genome sequencing and annotation.</title>
        <authorList>
            <consortium name="The Broad Institute Genomics Platform"/>
            <consortium name="The Broad Institute Genome Sequencing Center for Infectious Disease"/>
            <person name="Wu L."/>
            <person name="Ma J."/>
        </authorList>
    </citation>
    <scope>NUCLEOTIDE SEQUENCE [LARGE SCALE GENOMIC DNA]</scope>
    <source>
        <strain evidence="2">CGMCC 1.16026</strain>
    </source>
</reference>
<gene>
    <name evidence="1" type="ORF">ACFQBQ_17440</name>
</gene>
<dbReference type="EMBL" id="JBHSWI010000001">
    <property type="protein sequence ID" value="MFC6647321.1"/>
    <property type="molecule type" value="Genomic_DNA"/>
</dbReference>
<proteinExistence type="predicted"/>
<protein>
    <submittedName>
        <fullName evidence="1">Uncharacterized protein</fullName>
    </submittedName>
</protein>
<accession>A0ABW1ZF24</accession>
<comment type="caution">
    <text evidence="1">The sequence shown here is derived from an EMBL/GenBank/DDBJ whole genome shotgun (WGS) entry which is preliminary data.</text>
</comment>
<name>A0ABW1ZF24_9BACT</name>